<evidence type="ECO:0000256" key="3">
    <source>
        <dbReference type="ARBA" id="ARBA00022912"/>
    </source>
</evidence>
<evidence type="ECO:0000256" key="2">
    <source>
        <dbReference type="ARBA" id="ARBA00022801"/>
    </source>
</evidence>
<dbReference type="EC" id="3.1.3.48" evidence="5"/>
<keyword evidence="3 5" id="KW-0904">Protein phosphatase</keyword>
<dbReference type="Gene3D" id="3.20.20.140">
    <property type="entry name" value="Metal-dependent hydrolases"/>
    <property type="match status" value="1"/>
</dbReference>
<dbReference type="PANTHER" id="PTHR39181">
    <property type="entry name" value="TYROSINE-PROTEIN PHOSPHATASE YWQE"/>
    <property type="match status" value="1"/>
</dbReference>
<dbReference type="PIRSF" id="PIRSF016557">
    <property type="entry name" value="Caps_synth_CpsB"/>
    <property type="match status" value="1"/>
</dbReference>
<comment type="catalytic activity">
    <reaction evidence="4 5">
        <text>O-phospho-L-tyrosyl-[protein] + H2O = L-tyrosyl-[protein] + phosphate</text>
        <dbReference type="Rhea" id="RHEA:10684"/>
        <dbReference type="Rhea" id="RHEA-COMP:10136"/>
        <dbReference type="Rhea" id="RHEA-COMP:20101"/>
        <dbReference type="ChEBI" id="CHEBI:15377"/>
        <dbReference type="ChEBI" id="CHEBI:43474"/>
        <dbReference type="ChEBI" id="CHEBI:46858"/>
        <dbReference type="ChEBI" id="CHEBI:61978"/>
        <dbReference type="EC" id="3.1.3.48"/>
    </reaction>
</comment>
<dbReference type="STRING" id="297318.BK138_09010"/>
<protein>
    <recommendedName>
        <fullName evidence="5">Tyrosine-protein phosphatase</fullName>
        <ecNumber evidence="5">3.1.3.48</ecNumber>
    </recommendedName>
</protein>
<evidence type="ECO:0000313" key="6">
    <source>
        <dbReference type="EMBL" id="OMF58633.1"/>
    </source>
</evidence>
<keyword evidence="2 5" id="KW-0378">Hydrolase</keyword>
<name>A0A1R1F3I1_9BACL</name>
<dbReference type="SUPFAM" id="SSF89550">
    <property type="entry name" value="PHP domain-like"/>
    <property type="match status" value="1"/>
</dbReference>
<dbReference type="Proteomes" id="UP000187172">
    <property type="component" value="Unassembled WGS sequence"/>
</dbReference>
<sequence length="246" mass="27606">MIDTHCHILPAVDDGPKTIDGALRLAAAAVEEGITTIIATPHHRERHYLNSAKKINRRVKLFNARLKRAGIPLKVLPGQEYHLTERYPTEFRRGRIQTLAGSRYLLVELPSRKVPGYFTDFLAFMKRADLRVVIAHPERNLGIIDQPDQVAGWIRDFGVLLQVTTQSLAGFFGESVQSTAAYLCKHRLVHLIGTDAHNTVRRKFYAQEGLGIIDKLCGAGFRRSLEEHAVQLISGKEIGTFHQPTV</sequence>
<reference evidence="6 7" key="1">
    <citation type="submission" date="2016-11" db="EMBL/GenBank/DDBJ databases">
        <title>Paenibacillus species isolates.</title>
        <authorList>
            <person name="Beno S.M."/>
        </authorList>
    </citation>
    <scope>NUCLEOTIDE SEQUENCE [LARGE SCALE GENOMIC DNA]</scope>
    <source>
        <strain evidence="6 7">FSL R5-0378</strain>
    </source>
</reference>
<evidence type="ECO:0000256" key="4">
    <source>
        <dbReference type="ARBA" id="ARBA00051722"/>
    </source>
</evidence>
<dbReference type="AlphaFoldDB" id="A0A1R1F3I1"/>
<dbReference type="InterPro" id="IPR016667">
    <property type="entry name" value="Caps_polysacc_synth_CpsB/CapC"/>
</dbReference>
<evidence type="ECO:0000313" key="7">
    <source>
        <dbReference type="Proteomes" id="UP000187172"/>
    </source>
</evidence>
<dbReference type="GO" id="GO:0004725">
    <property type="term" value="F:protein tyrosine phosphatase activity"/>
    <property type="evidence" value="ECO:0007669"/>
    <property type="project" value="UniProtKB-UniRule"/>
</dbReference>
<accession>A0A1R1F3I1</accession>
<organism evidence="6 7">
    <name type="scientific">Paenibacillus rhizosphaerae</name>
    <dbReference type="NCBI Taxonomy" id="297318"/>
    <lineage>
        <taxon>Bacteria</taxon>
        <taxon>Bacillati</taxon>
        <taxon>Bacillota</taxon>
        <taxon>Bacilli</taxon>
        <taxon>Bacillales</taxon>
        <taxon>Paenibacillaceae</taxon>
        <taxon>Paenibacillus</taxon>
    </lineage>
</organism>
<dbReference type="RefSeq" id="WP_076168530.1">
    <property type="nucleotide sequence ID" value="NZ_MRTP01000001.1"/>
</dbReference>
<dbReference type="GO" id="GO:0030145">
    <property type="term" value="F:manganese ion binding"/>
    <property type="evidence" value="ECO:0007669"/>
    <property type="project" value="UniProtKB-UniRule"/>
</dbReference>
<evidence type="ECO:0000256" key="1">
    <source>
        <dbReference type="ARBA" id="ARBA00005750"/>
    </source>
</evidence>
<gene>
    <name evidence="6" type="ORF">BK138_09010</name>
</gene>
<keyword evidence="7" id="KW-1185">Reference proteome</keyword>
<comment type="caution">
    <text evidence="6">The sequence shown here is derived from an EMBL/GenBank/DDBJ whole genome shotgun (WGS) entry which is preliminary data.</text>
</comment>
<proteinExistence type="inferred from homology"/>
<comment type="similarity">
    <text evidence="1 5">Belongs to the metallo-dependent hydrolases superfamily. CpsB/CapC family.</text>
</comment>
<dbReference type="InterPro" id="IPR016195">
    <property type="entry name" value="Pol/histidinol_Pase-like"/>
</dbReference>
<dbReference type="EMBL" id="MRTP01000001">
    <property type="protein sequence ID" value="OMF58633.1"/>
    <property type="molecule type" value="Genomic_DNA"/>
</dbReference>
<dbReference type="Pfam" id="PF19567">
    <property type="entry name" value="CpsB_CapC"/>
    <property type="match status" value="1"/>
</dbReference>
<dbReference type="PANTHER" id="PTHR39181:SF1">
    <property type="entry name" value="TYROSINE-PROTEIN PHOSPHATASE YWQE"/>
    <property type="match status" value="1"/>
</dbReference>
<evidence type="ECO:0000256" key="5">
    <source>
        <dbReference type="PIRNR" id="PIRNR016557"/>
    </source>
</evidence>